<dbReference type="Proteomes" id="UP001314205">
    <property type="component" value="Unassembled WGS sequence"/>
</dbReference>
<organism evidence="2 3">
    <name type="scientific">Parnassius mnemosyne</name>
    <name type="common">clouded apollo</name>
    <dbReference type="NCBI Taxonomy" id="213953"/>
    <lineage>
        <taxon>Eukaryota</taxon>
        <taxon>Metazoa</taxon>
        <taxon>Ecdysozoa</taxon>
        <taxon>Arthropoda</taxon>
        <taxon>Hexapoda</taxon>
        <taxon>Insecta</taxon>
        <taxon>Pterygota</taxon>
        <taxon>Neoptera</taxon>
        <taxon>Endopterygota</taxon>
        <taxon>Lepidoptera</taxon>
        <taxon>Glossata</taxon>
        <taxon>Ditrysia</taxon>
        <taxon>Papilionoidea</taxon>
        <taxon>Papilionidae</taxon>
        <taxon>Parnassiinae</taxon>
        <taxon>Parnassini</taxon>
        <taxon>Parnassius</taxon>
        <taxon>Driopa</taxon>
    </lineage>
</organism>
<sequence length="417" mass="48137">MEDFKNPKADLIAIYRLEFYKKQKSWKLSTNAKNKKRDVSGKIKYPLNKTYDVVQPQTNVCELNEAFIDTGSENTSSNHQPFNPATPTSPKQSTYNYQNELYNWQSAEITDHPQNYIHPKLNSPQTEPKFIWTGDNLHYYGNEQDHPNLNGCSEKGELQCWFDKNKNWTPLPETKPLWTREWPVMNALNCGDNATNAFYTAEETIPPKMECSWLPDGEELRRIQENAYYYTEDEWDAKSELSTDSWSEFMRGADLAPHSSEVELSLPNVLSDVELDENLLTRLSSAQLRVAVQSHARVLRRLLREESKRKRIRSFLSLTDRTTDRPVITPRAATDFSNYDEYPTRDINLSSHYYTACNAMHRARTFTKTTEDTFVAGSHNNADLEVLGRGRGKIQAASGSDSRKRIIGIERGRPFRL</sequence>
<dbReference type="AlphaFoldDB" id="A0AAV1LD25"/>
<evidence type="ECO:0000256" key="1">
    <source>
        <dbReference type="SAM" id="MobiDB-lite"/>
    </source>
</evidence>
<reference evidence="2 3" key="1">
    <citation type="submission" date="2023-11" db="EMBL/GenBank/DDBJ databases">
        <authorList>
            <person name="Hedman E."/>
            <person name="Englund M."/>
            <person name="Stromberg M."/>
            <person name="Nyberg Akerstrom W."/>
            <person name="Nylinder S."/>
            <person name="Jareborg N."/>
            <person name="Kallberg Y."/>
            <person name="Kronander E."/>
        </authorList>
    </citation>
    <scope>NUCLEOTIDE SEQUENCE [LARGE SCALE GENOMIC DNA]</scope>
</reference>
<proteinExistence type="predicted"/>
<dbReference type="EMBL" id="CAVLGL010000088">
    <property type="protein sequence ID" value="CAK1592956.1"/>
    <property type="molecule type" value="Genomic_DNA"/>
</dbReference>
<evidence type="ECO:0000313" key="2">
    <source>
        <dbReference type="EMBL" id="CAK1592956.1"/>
    </source>
</evidence>
<evidence type="ECO:0000313" key="3">
    <source>
        <dbReference type="Proteomes" id="UP001314205"/>
    </source>
</evidence>
<name>A0AAV1LD25_9NEOP</name>
<keyword evidence="3" id="KW-1185">Reference proteome</keyword>
<feature type="region of interest" description="Disordered" evidence="1">
    <location>
        <begin position="72"/>
        <end position="92"/>
    </location>
</feature>
<comment type="caution">
    <text evidence="2">The sequence shown here is derived from an EMBL/GenBank/DDBJ whole genome shotgun (WGS) entry which is preliminary data.</text>
</comment>
<accession>A0AAV1LD25</accession>
<gene>
    <name evidence="2" type="ORF">PARMNEM_LOCUS12817</name>
</gene>
<protein>
    <submittedName>
        <fullName evidence="2">Uncharacterized protein</fullName>
    </submittedName>
</protein>